<reference evidence="1" key="1">
    <citation type="submission" date="2025-08" db="UniProtKB">
        <authorList>
            <consortium name="Ensembl"/>
        </authorList>
    </citation>
    <scope>IDENTIFICATION</scope>
</reference>
<organism evidence="1">
    <name type="scientific">Capra hircus</name>
    <name type="common">Goat</name>
    <dbReference type="NCBI Taxonomy" id="9925"/>
    <lineage>
        <taxon>Eukaryota</taxon>
        <taxon>Metazoa</taxon>
        <taxon>Chordata</taxon>
        <taxon>Craniata</taxon>
        <taxon>Vertebrata</taxon>
        <taxon>Euteleostomi</taxon>
        <taxon>Mammalia</taxon>
        <taxon>Eutheria</taxon>
        <taxon>Laurasiatheria</taxon>
        <taxon>Artiodactyla</taxon>
        <taxon>Ruminantia</taxon>
        <taxon>Pecora</taxon>
        <taxon>Bovidae</taxon>
        <taxon>Caprinae</taxon>
        <taxon>Capra</taxon>
    </lineage>
</organism>
<accession>A0A8C2RP04</accession>
<evidence type="ECO:0000313" key="1">
    <source>
        <dbReference type="Ensembl" id="ENSCHIP00010031723.1"/>
    </source>
</evidence>
<proteinExistence type="predicted"/>
<dbReference type="AlphaFoldDB" id="A0A8C2RP04"/>
<protein>
    <submittedName>
        <fullName evidence="1">Uncharacterized protein</fullName>
    </submittedName>
</protein>
<dbReference type="Ensembl" id="ENSCHIT00010044621.1">
    <property type="protein sequence ID" value="ENSCHIP00010031723.1"/>
    <property type="gene ID" value="ENSCHIG00010023501.1"/>
</dbReference>
<name>A0A8C2RP04_CAPHI</name>
<sequence>MPVGDETLSEHRRKKRNSAVASRVFPMARWEGVAELKHGGSAEAFGFELMGWLCRQSESEHR</sequence>